<dbReference type="Pfam" id="PF14821">
    <property type="entry name" value="Thr_synth_N"/>
    <property type="match status" value="1"/>
</dbReference>
<feature type="domain" description="Tryptophan synthase beta chain-like PALP" evidence="14">
    <location>
        <begin position="102"/>
        <end position="341"/>
    </location>
</feature>
<dbReference type="SUPFAM" id="SSF53686">
    <property type="entry name" value="Tryptophan synthase beta subunit-like PLP-dependent enzymes"/>
    <property type="match status" value="1"/>
</dbReference>
<comment type="pathway">
    <text evidence="3">Amino-acid biosynthesis; L-threonine biosynthesis; L-threonine from L-aspartate: step 5/5.</text>
</comment>
<evidence type="ECO:0000256" key="12">
    <source>
        <dbReference type="PIRSR" id="PIRSR604450-51"/>
    </source>
</evidence>
<accession>A0A9P5CQK2</accession>
<keyword evidence="7" id="KW-0028">Amino-acid biosynthesis</keyword>
<dbReference type="InterPro" id="IPR004450">
    <property type="entry name" value="Thr_synthase-like"/>
</dbReference>
<evidence type="ECO:0000256" key="9">
    <source>
        <dbReference type="ARBA" id="ARBA00022898"/>
    </source>
</evidence>
<comment type="function">
    <text evidence="2">Catalyzes the gamma-elimination of phosphate from L-phosphohomoserine and the beta-addition of water to produce L-threonine.</text>
</comment>
<feature type="modified residue" description="N6-(pyridoxal phosphate)lysine" evidence="12">
    <location>
        <position position="129"/>
    </location>
</feature>
<dbReference type="AlphaFoldDB" id="A0A9P5CQK2"/>
<comment type="catalytic activity">
    <reaction evidence="11">
        <text>O-phospho-L-homoserine + H2O = L-threonine + phosphate</text>
        <dbReference type="Rhea" id="RHEA:10840"/>
        <dbReference type="ChEBI" id="CHEBI:15377"/>
        <dbReference type="ChEBI" id="CHEBI:43474"/>
        <dbReference type="ChEBI" id="CHEBI:57590"/>
        <dbReference type="ChEBI" id="CHEBI:57926"/>
        <dbReference type="EC" id="4.2.3.1"/>
    </reaction>
    <physiologicalReaction direction="left-to-right" evidence="11">
        <dbReference type="Rhea" id="RHEA:10841"/>
    </physiologicalReaction>
</comment>
<evidence type="ECO:0000259" key="15">
    <source>
        <dbReference type="Pfam" id="PF14821"/>
    </source>
</evidence>
<protein>
    <recommendedName>
        <fullName evidence="6">Threonine synthase</fullName>
        <ecNumber evidence="5">4.2.3.1</ecNumber>
    </recommendedName>
</protein>
<reference evidence="16" key="1">
    <citation type="journal article" date="2020" name="Phytopathology">
        <title>Genome sequence of the chestnut blight fungus Cryphonectria parasitica EP155: A fundamental resource for an archetypical invasive plant pathogen.</title>
        <authorList>
            <person name="Crouch J.A."/>
            <person name="Dawe A."/>
            <person name="Aerts A."/>
            <person name="Barry K."/>
            <person name="Churchill A.C.L."/>
            <person name="Grimwood J."/>
            <person name="Hillman B."/>
            <person name="Milgroom M.G."/>
            <person name="Pangilinan J."/>
            <person name="Smith M."/>
            <person name="Salamov A."/>
            <person name="Schmutz J."/>
            <person name="Yadav J."/>
            <person name="Grigoriev I.V."/>
            <person name="Nuss D."/>
        </authorList>
    </citation>
    <scope>NUCLEOTIDE SEQUENCE</scope>
    <source>
        <strain evidence="16">EP155</strain>
    </source>
</reference>
<dbReference type="InterPro" id="IPR029144">
    <property type="entry name" value="Thr_synth_N"/>
</dbReference>
<dbReference type="Gene3D" id="3.90.1380.10">
    <property type="entry name" value="Threonine synthase, N-terminal domain"/>
    <property type="match status" value="1"/>
</dbReference>
<keyword evidence="8" id="KW-0791">Threonine biosynthesis</keyword>
<feature type="region of interest" description="Disordered" evidence="13">
    <location>
        <begin position="1"/>
        <end position="25"/>
    </location>
</feature>
<evidence type="ECO:0000256" key="13">
    <source>
        <dbReference type="SAM" id="MobiDB-lite"/>
    </source>
</evidence>
<dbReference type="Gene3D" id="3.40.50.1100">
    <property type="match status" value="2"/>
</dbReference>
<evidence type="ECO:0000256" key="7">
    <source>
        <dbReference type="ARBA" id="ARBA00022605"/>
    </source>
</evidence>
<dbReference type="InterPro" id="IPR036052">
    <property type="entry name" value="TrpB-like_PALP_sf"/>
</dbReference>
<dbReference type="PANTHER" id="PTHR42690">
    <property type="entry name" value="THREONINE SYNTHASE FAMILY MEMBER"/>
    <property type="match status" value="1"/>
</dbReference>
<evidence type="ECO:0000313" key="16">
    <source>
        <dbReference type="EMBL" id="KAF3766532.1"/>
    </source>
</evidence>
<name>A0A9P5CQK2_CRYP1</name>
<keyword evidence="9 12" id="KW-0663">Pyridoxal phosphate</keyword>
<gene>
    <name evidence="16" type="ORF">M406DRAFT_60860</name>
</gene>
<dbReference type="OrthoDB" id="5203861at2759"/>
<dbReference type="Proteomes" id="UP000803844">
    <property type="component" value="Unassembled WGS sequence"/>
</dbReference>
<evidence type="ECO:0000256" key="2">
    <source>
        <dbReference type="ARBA" id="ARBA00003648"/>
    </source>
</evidence>
<comment type="similarity">
    <text evidence="4">Belongs to the threonine synthase family.</text>
</comment>
<evidence type="ECO:0000313" key="17">
    <source>
        <dbReference type="Proteomes" id="UP000803844"/>
    </source>
</evidence>
<evidence type="ECO:0000256" key="3">
    <source>
        <dbReference type="ARBA" id="ARBA00004979"/>
    </source>
</evidence>
<sequence>MSNGETTSGASHGTHTPSQRYLSTRGEDNDLSFEDVVLKGLATDGGLYIPEEIPSAADWQSWKDLSFPELAFNILSLYISPSEIPSQDLRDIINKSYATFRHEDVTPLRHLQDNLYLLELFHGPTFAFKDVALQFLGNLFEYFLTRRNQGKIGRDRHHLTVVGATSGDTGSAAIYGLRGKKDVSVFILHPKGRVSAIQEAQMTTVLDKNVHNLAVTGTFDDCQDIVKALFADPDINSTLKLGAVNSINWARILAQIVYYFHAYFSLVKDPSSPFAMGDKLRFVVPTGNFGDILAGYFARRMGLPVDKLVVATNENDILYRFWKTGRYDKKPRQGLEAEGGLTADGVKADESGVKGTLSPAMDILVSSNFERLLWFLAYEFAAEAGMDDEWNKKQAGQEVAAWLGDLKGNGGFGVYKAVHMSAERDFESERVDDEQTVATIKDFYGRLGYILDPHSAVGVAASLRSIARSPKETPHVSLSTAHPAKFSNAVDKALTGADGYNFEEKVLPAEFVGMDKKERRVAFVENSWESVRELVKKQVEEELVAADKE</sequence>
<dbReference type="PANTHER" id="PTHR42690:SF1">
    <property type="entry name" value="THREONINE SYNTHASE-LIKE 2"/>
    <property type="match status" value="1"/>
</dbReference>
<dbReference type="EC" id="4.2.3.1" evidence="5"/>
<dbReference type="InterPro" id="IPR001926">
    <property type="entry name" value="TrpB-like_PALP"/>
</dbReference>
<feature type="compositionally biased region" description="Polar residues" evidence="13">
    <location>
        <begin position="1"/>
        <end position="22"/>
    </location>
</feature>
<dbReference type="InterPro" id="IPR000634">
    <property type="entry name" value="Ser/Thr_deHydtase_PyrdxlP-BS"/>
</dbReference>
<evidence type="ECO:0000259" key="14">
    <source>
        <dbReference type="Pfam" id="PF00291"/>
    </source>
</evidence>
<evidence type="ECO:0000256" key="8">
    <source>
        <dbReference type="ARBA" id="ARBA00022697"/>
    </source>
</evidence>
<comment type="cofactor">
    <cofactor evidence="1 12">
        <name>pyridoxal 5'-phosphate</name>
        <dbReference type="ChEBI" id="CHEBI:597326"/>
    </cofactor>
</comment>
<dbReference type="Pfam" id="PF24857">
    <property type="entry name" value="THR4_C"/>
    <property type="match status" value="1"/>
</dbReference>
<dbReference type="PROSITE" id="PS00165">
    <property type="entry name" value="DEHYDRATASE_SER_THR"/>
    <property type="match status" value="1"/>
</dbReference>
<dbReference type="NCBIfam" id="TIGR00260">
    <property type="entry name" value="thrC"/>
    <property type="match status" value="1"/>
</dbReference>
<keyword evidence="17" id="KW-1185">Reference proteome</keyword>
<evidence type="ECO:0000256" key="10">
    <source>
        <dbReference type="ARBA" id="ARBA00023239"/>
    </source>
</evidence>
<dbReference type="GeneID" id="63841833"/>
<dbReference type="FunFam" id="3.40.50.1100:FF:000046">
    <property type="entry name" value="THR4p Threonine synthase"/>
    <property type="match status" value="1"/>
</dbReference>
<dbReference type="RefSeq" id="XP_040777493.1">
    <property type="nucleotide sequence ID" value="XM_040924704.1"/>
</dbReference>
<dbReference type="EMBL" id="MU032347">
    <property type="protein sequence ID" value="KAF3766532.1"/>
    <property type="molecule type" value="Genomic_DNA"/>
</dbReference>
<dbReference type="Pfam" id="PF00291">
    <property type="entry name" value="PALP"/>
    <property type="match status" value="1"/>
</dbReference>
<feature type="domain" description="Threonine synthase N-terminal" evidence="15">
    <location>
        <begin position="20"/>
        <end position="97"/>
    </location>
</feature>
<dbReference type="InterPro" id="IPR051166">
    <property type="entry name" value="Threonine_Synthase"/>
</dbReference>
<comment type="caution">
    <text evidence="16">The sequence shown here is derived from an EMBL/GenBank/DDBJ whole genome shotgun (WGS) entry which is preliminary data.</text>
</comment>
<keyword evidence="10" id="KW-0456">Lyase</keyword>
<organism evidence="16 17">
    <name type="scientific">Cryphonectria parasitica (strain ATCC 38755 / EP155)</name>
    <dbReference type="NCBI Taxonomy" id="660469"/>
    <lineage>
        <taxon>Eukaryota</taxon>
        <taxon>Fungi</taxon>
        <taxon>Dikarya</taxon>
        <taxon>Ascomycota</taxon>
        <taxon>Pezizomycotina</taxon>
        <taxon>Sordariomycetes</taxon>
        <taxon>Sordariomycetidae</taxon>
        <taxon>Diaporthales</taxon>
        <taxon>Cryphonectriaceae</taxon>
        <taxon>Cryphonectria-Endothia species complex</taxon>
        <taxon>Cryphonectria</taxon>
    </lineage>
</organism>
<dbReference type="InterPro" id="IPR037158">
    <property type="entry name" value="Thr_synth_N_sf"/>
</dbReference>
<evidence type="ECO:0000256" key="1">
    <source>
        <dbReference type="ARBA" id="ARBA00001933"/>
    </source>
</evidence>
<dbReference type="GO" id="GO:0030170">
    <property type="term" value="F:pyridoxal phosphate binding"/>
    <property type="evidence" value="ECO:0007669"/>
    <property type="project" value="InterPro"/>
</dbReference>
<evidence type="ECO:0000256" key="5">
    <source>
        <dbReference type="ARBA" id="ARBA00013028"/>
    </source>
</evidence>
<dbReference type="CDD" id="cd01560">
    <property type="entry name" value="Thr-synth_2"/>
    <property type="match status" value="1"/>
</dbReference>
<dbReference type="GO" id="GO:0009088">
    <property type="term" value="P:threonine biosynthetic process"/>
    <property type="evidence" value="ECO:0007669"/>
    <property type="project" value="UniProtKB-KW"/>
</dbReference>
<dbReference type="GO" id="GO:0004795">
    <property type="term" value="F:threonine synthase activity"/>
    <property type="evidence" value="ECO:0007669"/>
    <property type="project" value="UniProtKB-EC"/>
</dbReference>
<evidence type="ECO:0000256" key="4">
    <source>
        <dbReference type="ARBA" id="ARBA00005517"/>
    </source>
</evidence>
<evidence type="ECO:0000256" key="11">
    <source>
        <dbReference type="ARBA" id="ARBA00050436"/>
    </source>
</evidence>
<dbReference type="FunFam" id="3.90.1380.10:FF:000003">
    <property type="entry name" value="THR4p Threonine synthase"/>
    <property type="match status" value="1"/>
</dbReference>
<evidence type="ECO:0000256" key="6">
    <source>
        <dbReference type="ARBA" id="ARBA00018679"/>
    </source>
</evidence>
<proteinExistence type="inferred from homology"/>